<keyword evidence="2" id="KW-1185">Reference proteome</keyword>
<evidence type="ECO:0000313" key="2">
    <source>
        <dbReference type="Proteomes" id="UP000249377"/>
    </source>
</evidence>
<name>A0A328ULE7_9FIRM</name>
<dbReference type="Proteomes" id="UP000249377">
    <property type="component" value="Unassembled WGS sequence"/>
</dbReference>
<evidence type="ECO:0000313" key="1">
    <source>
        <dbReference type="EMBL" id="RAQ29785.1"/>
    </source>
</evidence>
<proteinExistence type="predicted"/>
<organism evidence="1 2">
    <name type="scientific">Hydrogeniiclostridium mannosilyticum</name>
    <dbReference type="NCBI Taxonomy" id="2764322"/>
    <lineage>
        <taxon>Bacteria</taxon>
        <taxon>Bacillati</taxon>
        <taxon>Bacillota</taxon>
        <taxon>Clostridia</taxon>
        <taxon>Eubacteriales</taxon>
        <taxon>Acutalibacteraceae</taxon>
        <taxon>Hydrogeniiclostridium</taxon>
    </lineage>
</organism>
<reference evidence="1 2" key="1">
    <citation type="submission" date="2018-06" db="EMBL/GenBank/DDBJ databases">
        <title>Noncontiguous genome sequence of Ruminococcaceae bacterium ASD2818.</title>
        <authorList>
            <person name="Chaplin A.V."/>
            <person name="Sokolova S.R."/>
            <person name="Kochetkova T.O."/>
            <person name="Goltsov A.Y."/>
            <person name="Trofimov D.Y."/>
            <person name="Efimov B.A."/>
        </authorList>
    </citation>
    <scope>NUCLEOTIDE SEQUENCE [LARGE SCALE GENOMIC DNA]</scope>
    <source>
        <strain evidence="1 2">ASD2818</strain>
    </source>
</reference>
<dbReference type="EMBL" id="QLYR01000002">
    <property type="protein sequence ID" value="RAQ29785.1"/>
    <property type="molecule type" value="Genomic_DNA"/>
</dbReference>
<protein>
    <submittedName>
        <fullName evidence="1">Uncharacterized protein</fullName>
    </submittedName>
</protein>
<sequence length="88" mass="10122">MSDAKGMFANWVTDPEATRFWGREPHKDISVTKALLRQWFAEYEQENCCHSVIMNKENQRGGPLLAEQGVLEPWHYERGLQKGGSICL</sequence>
<gene>
    <name evidence="1" type="ORF">DPQ25_05680</name>
</gene>
<comment type="caution">
    <text evidence="1">The sequence shown here is derived from an EMBL/GenBank/DDBJ whole genome shotgun (WGS) entry which is preliminary data.</text>
</comment>
<dbReference type="AlphaFoldDB" id="A0A328ULE7"/>
<accession>A0A328ULE7</accession>